<dbReference type="InterPro" id="IPR036852">
    <property type="entry name" value="Peptidase_S8/S53_dom_sf"/>
</dbReference>
<dbReference type="PANTHER" id="PTHR35037:SF3">
    <property type="entry name" value="C-TERMINAL REGION OF AIDA-LIKE PROTEIN"/>
    <property type="match status" value="1"/>
</dbReference>
<dbReference type="PROSITE" id="PS51892">
    <property type="entry name" value="SUBTILASE"/>
    <property type="match status" value="1"/>
</dbReference>
<dbReference type="PROSITE" id="PS51257">
    <property type="entry name" value="PROKAR_LIPOPROTEIN"/>
    <property type="match status" value="1"/>
</dbReference>
<dbReference type="GO" id="GO:0004252">
    <property type="term" value="F:serine-type endopeptidase activity"/>
    <property type="evidence" value="ECO:0007669"/>
    <property type="project" value="InterPro"/>
</dbReference>
<dbReference type="InterPro" id="IPR013425">
    <property type="entry name" value="Autotrns_rpt"/>
</dbReference>
<evidence type="ECO:0000259" key="7">
    <source>
        <dbReference type="PROSITE" id="PS51208"/>
    </source>
</evidence>
<dbReference type="SUPFAM" id="SSF103515">
    <property type="entry name" value="Autotransporter"/>
    <property type="match status" value="1"/>
</dbReference>
<comment type="caution">
    <text evidence="5">Lacks conserved residue(s) required for the propagation of feature annotation.</text>
</comment>
<dbReference type="Pfam" id="PF03797">
    <property type="entry name" value="Autotransporter"/>
    <property type="match status" value="1"/>
</dbReference>
<dbReference type="Gene3D" id="3.40.50.200">
    <property type="entry name" value="Peptidase S8/S53 domain"/>
    <property type="match status" value="1"/>
</dbReference>
<evidence type="ECO:0000256" key="4">
    <source>
        <dbReference type="ARBA" id="ARBA00022825"/>
    </source>
</evidence>
<dbReference type="Pfam" id="PF12951">
    <property type="entry name" value="PATR"/>
    <property type="match status" value="1"/>
</dbReference>
<dbReference type="InterPro" id="IPR023828">
    <property type="entry name" value="Peptidase_S8_Ser-AS"/>
</dbReference>
<dbReference type="RefSeq" id="WP_005978684.1">
    <property type="nucleotide sequence ID" value="NZ_CABKNW010000004.1"/>
</dbReference>
<dbReference type="Pfam" id="PF00082">
    <property type="entry name" value="Peptidase_S8"/>
    <property type="match status" value="1"/>
</dbReference>
<dbReference type="SMART" id="SM00869">
    <property type="entry name" value="Autotransporter"/>
    <property type="match status" value="1"/>
</dbReference>
<dbReference type="NCBIfam" id="TIGR02601">
    <property type="entry name" value="autotrns_rpt"/>
    <property type="match status" value="1"/>
</dbReference>
<dbReference type="CDD" id="cd04848">
    <property type="entry name" value="Peptidases_S8_Autotransporter_serine_protease_like"/>
    <property type="match status" value="1"/>
</dbReference>
<evidence type="ECO:0000256" key="3">
    <source>
        <dbReference type="ARBA" id="ARBA00022801"/>
    </source>
</evidence>
<evidence type="ECO:0000256" key="2">
    <source>
        <dbReference type="ARBA" id="ARBA00022729"/>
    </source>
</evidence>
<dbReference type="InterPro" id="IPR036709">
    <property type="entry name" value="Autotransporte_beta_dom_sf"/>
</dbReference>
<dbReference type="AlphaFoldDB" id="A0AAX2J7B5"/>
<dbReference type="InterPro" id="IPR051551">
    <property type="entry name" value="Autotransporter_adhesion"/>
</dbReference>
<dbReference type="Gene3D" id="2.40.128.130">
    <property type="entry name" value="Autotransporter beta-domain"/>
    <property type="match status" value="1"/>
</dbReference>
<dbReference type="EC" id="3.4.21.-" evidence="8"/>
<keyword evidence="4" id="KW-0720">Serine protease</keyword>
<dbReference type="InterPro" id="IPR005546">
    <property type="entry name" value="Autotransporte_beta"/>
</dbReference>
<proteinExistence type="inferred from homology"/>
<name>A0AAX2J7B5_9FUSO</name>
<dbReference type="GeneID" id="78454662"/>
<keyword evidence="3 8" id="KW-0378">Hydrolase</keyword>
<feature type="chain" id="PRO_5043645909" evidence="6">
    <location>
        <begin position="25"/>
        <end position="930"/>
    </location>
</feature>
<dbReference type="PROSITE" id="PS00138">
    <property type="entry name" value="SUBTILASE_SER"/>
    <property type="match status" value="1"/>
</dbReference>
<sequence>MDIHNKYWKTLSLLSLCVFLSSCGGGGGGGGSSSGNNTNNITPPSQNITMDFKQSDTIIGVIDSSFAYLDEFKDPSGKYRIFIDNSFPTDPEKAEANSYTHGELVSLLIGGNTIGVTNGVKIYAIPSFLAYSDQIKVQGSMYQKMYQAGVRIFSQSFGSPTNDLTFEKYPASSSLVNFYVTRSATDSLFIFAAGNNGKSNPAAEALFPKLYPRAEKGWISVVGIDPKTRLIDAESNRAGDAKNWTIAANYVVTVDKITGAAVYTTTAYGTSFAAPVIAGAAGAIQLKYPWMSRDLIKQSLLTTAVDLGDPGVDAVYGWGLLNLEKAMKGPAVFDTRLTFDEQGYRTNNVIIDMEGYPTSVSDIENYTFSNDISGNAGVIKKGTGTLWFTGYNTYSGQTTIQNGVLTVTNHLNSDVLIENAGTLRATGLISPVGTAERVVTINGNIRNTSSSSEGLSVSMGGLKINGNYTGDNSSSVSIDITSALEITGTFDNRNGKINVTYGSKNIPSSATYTAKDIIIAGAIQNTTVNDIDTSTLNSYFDLKNITVTGQKIHLDYKRNSTEYVVKALGIKSASAMNTAMNLENSFNTLGNDNPLLRAASGILATPNALLPRTIDSLSAEIYASSQNLIFKQMKEMNRDLSNRMVLISNDENKNMAGIWFNGIGAKGKLYQSGYAEADTKLYGGQVGIDKYFTEKLLLGAVVSASKAEADFDKYAGKAENTNVMLSGYGLYEFNKKGLYTLGRAGIGYTESDIERDIWINNDRLHLKTDHNSVTYSLYGELGYKFSVSEKIKINPFAGLMYDHVRRGSFKEDSSSIYGIEADRKNYEQFSGVAGIRGEVKLDKVKVYGGVTQVVSLSEDKLDFKARYVGDTSGNEYNITGIKLSKNTTWINLGAEVKISEQTSINASYDISVERSKISDNMISIGYKFRF</sequence>
<evidence type="ECO:0000256" key="5">
    <source>
        <dbReference type="PROSITE-ProRule" id="PRU01240"/>
    </source>
</evidence>
<evidence type="ECO:0000313" key="9">
    <source>
        <dbReference type="Proteomes" id="UP000249008"/>
    </source>
</evidence>
<feature type="domain" description="Autotransporter" evidence="7">
    <location>
        <begin position="651"/>
        <end position="930"/>
    </location>
</feature>
<keyword evidence="2 6" id="KW-0732">Signal</keyword>
<dbReference type="InterPro" id="IPR034061">
    <property type="entry name" value="Peptidases_S8_Autotransporter"/>
</dbReference>
<gene>
    <name evidence="8" type="ORF">NCTC12112_00061</name>
</gene>
<evidence type="ECO:0000256" key="1">
    <source>
        <dbReference type="ARBA" id="ARBA00022670"/>
    </source>
</evidence>
<dbReference type="Proteomes" id="UP000249008">
    <property type="component" value="Chromosome 1"/>
</dbReference>
<organism evidence="8 9">
    <name type="scientific">Fusobacterium ulcerans</name>
    <dbReference type="NCBI Taxonomy" id="861"/>
    <lineage>
        <taxon>Bacteria</taxon>
        <taxon>Fusobacteriati</taxon>
        <taxon>Fusobacteriota</taxon>
        <taxon>Fusobacteriia</taxon>
        <taxon>Fusobacteriales</taxon>
        <taxon>Fusobacteriaceae</taxon>
        <taxon>Fusobacterium</taxon>
    </lineage>
</organism>
<keyword evidence="1 8" id="KW-0645">Protease</keyword>
<protein>
    <submittedName>
        <fullName evidence="8">Extracellular serine protease</fullName>
        <ecNumber evidence="8">3.4.21.-</ecNumber>
    </submittedName>
</protein>
<evidence type="ECO:0000256" key="6">
    <source>
        <dbReference type="SAM" id="SignalP"/>
    </source>
</evidence>
<dbReference type="GO" id="GO:0006508">
    <property type="term" value="P:proteolysis"/>
    <property type="evidence" value="ECO:0007669"/>
    <property type="project" value="UniProtKB-KW"/>
</dbReference>
<evidence type="ECO:0000313" key="8">
    <source>
        <dbReference type="EMBL" id="SQI99352.1"/>
    </source>
</evidence>
<feature type="signal peptide" evidence="6">
    <location>
        <begin position="1"/>
        <end position="24"/>
    </location>
</feature>
<dbReference type="PROSITE" id="PS51208">
    <property type="entry name" value="AUTOTRANSPORTER"/>
    <property type="match status" value="1"/>
</dbReference>
<reference evidence="8 9" key="1">
    <citation type="submission" date="2018-06" db="EMBL/GenBank/DDBJ databases">
        <authorList>
            <consortium name="Pathogen Informatics"/>
            <person name="Doyle S."/>
        </authorList>
    </citation>
    <scope>NUCLEOTIDE SEQUENCE [LARGE SCALE GENOMIC DNA]</scope>
    <source>
        <strain evidence="8 9">NCTC12112</strain>
    </source>
</reference>
<dbReference type="InterPro" id="IPR000209">
    <property type="entry name" value="Peptidase_S8/S53_dom"/>
</dbReference>
<dbReference type="EMBL" id="LS483487">
    <property type="protein sequence ID" value="SQI99352.1"/>
    <property type="molecule type" value="Genomic_DNA"/>
</dbReference>
<accession>A0AAX2J7B5</accession>
<dbReference type="SUPFAM" id="SSF52743">
    <property type="entry name" value="Subtilisin-like"/>
    <property type="match status" value="1"/>
</dbReference>
<dbReference type="PANTHER" id="PTHR35037">
    <property type="entry name" value="C-TERMINAL REGION OF AIDA-LIKE PROTEIN"/>
    <property type="match status" value="1"/>
</dbReference>
<comment type="similarity">
    <text evidence="5">Belongs to the peptidase S8 family.</text>
</comment>
<dbReference type="KEGG" id="ful:C4N20_07570"/>